<keyword evidence="1" id="KW-0812">Transmembrane</keyword>
<evidence type="ECO:0000313" key="2">
    <source>
        <dbReference type="EMBL" id="PIA62916.1"/>
    </source>
</evidence>
<keyword evidence="1" id="KW-1133">Transmembrane helix</keyword>
<sequence length="100" mass="12169">MTTIFKKNEIMRSLPTVIYCGSFLRWFGADFLFFCLTLNCQLFVSILSCFNFRHWTSFLLHYIYITFRCSSYQRSDASPLLYFWLLHRYSITDFVYHLLQ</sequence>
<keyword evidence="3" id="KW-1185">Reference proteome</keyword>
<evidence type="ECO:0000313" key="3">
    <source>
        <dbReference type="Proteomes" id="UP000230069"/>
    </source>
</evidence>
<dbReference type="Proteomes" id="UP000230069">
    <property type="component" value="Unassembled WGS sequence"/>
</dbReference>
<organism evidence="2 3">
    <name type="scientific">Aquilegia coerulea</name>
    <name type="common">Rocky mountain columbine</name>
    <dbReference type="NCBI Taxonomy" id="218851"/>
    <lineage>
        <taxon>Eukaryota</taxon>
        <taxon>Viridiplantae</taxon>
        <taxon>Streptophyta</taxon>
        <taxon>Embryophyta</taxon>
        <taxon>Tracheophyta</taxon>
        <taxon>Spermatophyta</taxon>
        <taxon>Magnoliopsida</taxon>
        <taxon>Ranunculales</taxon>
        <taxon>Ranunculaceae</taxon>
        <taxon>Thalictroideae</taxon>
        <taxon>Aquilegia</taxon>
    </lineage>
</organism>
<feature type="transmembrane region" description="Helical" evidence="1">
    <location>
        <begin position="31"/>
        <end position="52"/>
    </location>
</feature>
<reference evidence="2 3" key="1">
    <citation type="submission" date="2017-09" db="EMBL/GenBank/DDBJ databases">
        <title>WGS assembly of Aquilegia coerulea Goldsmith.</title>
        <authorList>
            <person name="Hodges S."/>
            <person name="Kramer E."/>
            <person name="Nordborg M."/>
            <person name="Tomkins J."/>
            <person name="Borevitz J."/>
            <person name="Derieg N."/>
            <person name="Yan J."/>
            <person name="Mihaltcheva S."/>
            <person name="Hayes R.D."/>
            <person name="Rokhsar D."/>
        </authorList>
    </citation>
    <scope>NUCLEOTIDE SEQUENCE [LARGE SCALE GENOMIC DNA]</scope>
    <source>
        <strain evidence="3">cv. Goldsmith</strain>
    </source>
</reference>
<name>A0A2G5F4N5_AQUCA</name>
<dbReference type="InParanoid" id="A0A2G5F4N5"/>
<keyword evidence="1" id="KW-0472">Membrane</keyword>
<gene>
    <name evidence="2" type="ORF">AQUCO_00200732v1</name>
</gene>
<dbReference type="EMBL" id="KZ305019">
    <property type="protein sequence ID" value="PIA62916.1"/>
    <property type="molecule type" value="Genomic_DNA"/>
</dbReference>
<protein>
    <submittedName>
        <fullName evidence="2">Uncharacterized protein</fullName>
    </submittedName>
</protein>
<evidence type="ECO:0000256" key="1">
    <source>
        <dbReference type="SAM" id="Phobius"/>
    </source>
</evidence>
<proteinExistence type="predicted"/>
<dbReference type="AlphaFoldDB" id="A0A2G5F4N5"/>
<accession>A0A2G5F4N5</accession>